<dbReference type="Proteomes" id="UP000596742">
    <property type="component" value="Unassembled WGS sequence"/>
</dbReference>
<proteinExistence type="predicted"/>
<dbReference type="InterPro" id="IPR011029">
    <property type="entry name" value="DEATH-like_dom_sf"/>
</dbReference>
<dbReference type="InterPro" id="IPR043136">
    <property type="entry name" value="B30.2/SPRY_sf"/>
</dbReference>
<dbReference type="CDD" id="cd01670">
    <property type="entry name" value="Death"/>
    <property type="match status" value="1"/>
</dbReference>
<dbReference type="SUPFAM" id="SSF47986">
    <property type="entry name" value="DEATH domain"/>
    <property type="match status" value="1"/>
</dbReference>
<evidence type="ECO:0000313" key="2">
    <source>
        <dbReference type="EMBL" id="VDI06592.1"/>
    </source>
</evidence>
<gene>
    <name evidence="2" type="ORF">MGAL_10B009572</name>
</gene>
<dbReference type="InterPro" id="IPR000488">
    <property type="entry name" value="Death_dom"/>
</dbReference>
<feature type="domain" description="Death" evidence="1">
    <location>
        <begin position="137"/>
        <end position="179"/>
    </location>
</feature>
<sequence>MAAISESSSTESLISSVQDSVDRIKSLYPAVNEEETPLPKCWSQKDKFTCIGLSQNNLRVHYKGIGKAAKDAASVRATHAIPASCGIYYYEIKIISKGRDGCILHGGPDLTHKRVIHYHGIFSNDNLEKMAFAIAGEWESMARQLGFTNDEINVIETSQPADVKKTLRMLDLWRLSDNAIQKGTDLVKNFHETAKSAKCGAKLLTIISKNVN</sequence>
<dbReference type="GO" id="GO:0007165">
    <property type="term" value="P:signal transduction"/>
    <property type="evidence" value="ECO:0007669"/>
    <property type="project" value="InterPro"/>
</dbReference>
<dbReference type="EMBL" id="UYJE01001947">
    <property type="protein sequence ID" value="VDI06592.1"/>
    <property type="molecule type" value="Genomic_DNA"/>
</dbReference>
<dbReference type="Gene3D" id="1.10.533.10">
    <property type="entry name" value="Death Domain, Fas"/>
    <property type="match status" value="1"/>
</dbReference>
<dbReference type="Gene3D" id="2.60.120.920">
    <property type="match status" value="1"/>
</dbReference>
<reference evidence="2" key="1">
    <citation type="submission" date="2018-11" db="EMBL/GenBank/DDBJ databases">
        <authorList>
            <person name="Alioto T."/>
            <person name="Alioto T."/>
        </authorList>
    </citation>
    <scope>NUCLEOTIDE SEQUENCE</scope>
</reference>
<dbReference type="AlphaFoldDB" id="A0A8B6CKG1"/>
<dbReference type="InterPro" id="IPR050618">
    <property type="entry name" value="Ubq-SigPath_Reg"/>
</dbReference>
<dbReference type="PANTHER" id="PTHR12864">
    <property type="entry name" value="RAN BINDING PROTEIN 9-RELATED"/>
    <property type="match status" value="1"/>
</dbReference>
<dbReference type="PROSITE" id="PS50017">
    <property type="entry name" value="DEATH_DOMAIN"/>
    <property type="match status" value="1"/>
</dbReference>
<name>A0A8B6CKG1_MYTGA</name>
<protein>
    <recommendedName>
        <fullName evidence="1">Death domain-containing protein</fullName>
    </recommendedName>
</protein>
<comment type="caution">
    <text evidence="2">The sequence shown here is derived from an EMBL/GenBank/DDBJ whole genome shotgun (WGS) entry which is preliminary data.</text>
</comment>
<dbReference type="OrthoDB" id="25503at2759"/>
<accession>A0A8B6CKG1</accession>
<dbReference type="Pfam" id="PF00531">
    <property type="entry name" value="Death"/>
    <property type="match status" value="1"/>
</dbReference>
<evidence type="ECO:0000259" key="1">
    <source>
        <dbReference type="PROSITE" id="PS50017"/>
    </source>
</evidence>
<dbReference type="InterPro" id="IPR013320">
    <property type="entry name" value="ConA-like_dom_sf"/>
</dbReference>
<evidence type="ECO:0000313" key="3">
    <source>
        <dbReference type="Proteomes" id="UP000596742"/>
    </source>
</evidence>
<keyword evidence="3" id="KW-1185">Reference proteome</keyword>
<organism evidence="2 3">
    <name type="scientific">Mytilus galloprovincialis</name>
    <name type="common">Mediterranean mussel</name>
    <dbReference type="NCBI Taxonomy" id="29158"/>
    <lineage>
        <taxon>Eukaryota</taxon>
        <taxon>Metazoa</taxon>
        <taxon>Spiralia</taxon>
        <taxon>Lophotrochozoa</taxon>
        <taxon>Mollusca</taxon>
        <taxon>Bivalvia</taxon>
        <taxon>Autobranchia</taxon>
        <taxon>Pteriomorphia</taxon>
        <taxon>Mytilida</taxon>
        <taxon>Mytiloidea</taxon>
        <taxon>Mytilidae</taxon>
        <taxon>Mytilinae</taxon>
        <taxon>Mytilus</taxon>
    </lineage>
</organism>
<dbReference type="SUPFAM" id="SSF49899">
    <property type="entry name" value="Concanavalin A-like lectins/glucanases"/>
    <property type="match status" value="1"/>
</dbReference>